<proteinExistence type="predicted"/>
<dbReference type="AlphaFoldDB" id="A0AAP0KWJ1"/>
<keyword evidence="2" id="KW-1185">Reference proteome</keyword>
<dbReference type="Proteomes" id="UP001419268">
    <property type="component" value="Unassembled WGS sequence"/>
</dbReference>
<dbReference type="EMBL" id="JBBNAG010000002">
    <property type="protein sequence ID" value="KAK9159258.1"/>
    <property type="molecule type" value="Genomic_DNA"/>
</dbReference>
<name>A0AAP0KWJ1_9MAGN</name>
<protein>
    <submittedName>
        <fullName evidence="1">Uncharacterized protein</fullName>
    </submittedName>
</protein>
<accession>A0AAP0KWJ1</accession>
<reference evidence="1 2" key="1">
    <citation type="submission" date="2024-01" db="EMBL/GenBank/DDBJ databases">
        <title>Genome assemblies of Stephania.</title>
        <authorList>
            <person name="Yang L."/>
        </authorList>
    </citation>
    <scope>NUCLEOTIDE SEQUENCE [LARGE SCALE GENOMIC DNA]</scope>
    <source>
        <strain evidence="1">JXDWG</strain>
        <tissue evidence="1">Leaf</tissue>
    </source>
</reference>
<evidence type="ECO:0000313" key="1">
    <source>
        <dbReference type="EMBL" id="KAK9159258.1"/>
    </source>
</evidence>
<dbReference type="Gene3D" id="3.30.310.80">
    <property type="entry name" value="Kinase associated domain 1, KA1"/>
    <property type="match status" value="1"/>
</dbReference>
<evidence type="ECO:0000313" key="2">
    <source>
        <dbReference type="Proteomes" id="UP001419268"/>
    </source>
</evidence>
<gene>
    <name evidence="1" type="ORF">Scep_005832</name>
</gene>
<sequence length="63" mass="7000">MGEKARVARGKKGEFDVEVVGQNGNLLAGVGIYRLTEDIVVVEIRPYDRTWAEKLKSVGSTHR</sequence>
<comment type="caution">
    <text evidence="1">The sequence shown here is derived from an EMBL/GenBank/DDBJ whole genome shotgun (WGS) entry which is preliminary data.</text>
</comment>
<organism evidence="1 2">
    <name type="scientific">Stephania cephalantha</name>
    <dbReference type="NCBI Taxonomy" id="152367"/>
    <lineage>
        <taxon>Eukaryota</taxon>
        <taxon>Viridiplantae</taxon>
        <taxon>Streptophyta</taxon>
        <taxon>Embryophyta</taxon>
        <taxon>Tracheophyta</taxon>
        <taxon>Spermatophyta</taxon>
        <taxon>Magnoliopsida</taxon>
        <taxon>Ranunculales</taxon>
        <taxon>Menispermaceae</taxon>
        <taxon>Menispermoideae</taxon>
        <taxon>Cissampelideae</taxon>
        <taxon>Stephania</taxon>
    </lineage>
</organism>